<evidence type="ECO:0000256" key="10">
    <source>
        <dbReference type="RuleBase" id="RU004504"/>
    </source>
</evidence>
<dbReference type="PANTHER" id="PTHR11601">
    <property type="entry name" value="CYSTEINE DESULFURYLASE FAMILY MEMBER"/>
    <property type="match status" value="1"/>
</dbReference>
<dbReference type="OrthoDB" id="9808002at2"/>
<dbReference type="GO" id="GO:0051536">
    <property type="term" value="F:iron-sulfur cluster binding"/>
    <property type="evidence" value="ECO:0007669"/>
    <property type="project" value="UniProtKB-KW"/>
</dbReference>
<comment type="caution">
    <text evidence="12">The sequence shown here is derived from an EMBL/GenBank/DDBJ whole genome shotgun (WGS) entry which is preliminary data.</text>
</comment>
<comment type="similarity">
    <text evidence="2">Belongs to the class-V pyridoxal-phosphate-dependent aminotransferase family. NifS/IscS subfamily.</text>
</comment>
<evidence type="ECO:0000256" key="9">
    <source>
        <dbReference type="ARBA" id="ARBA00050776"/>
    </source>
</evidence>
<evidence type="ECO:0000313" key="15">
    <source>
        <dbReference type="Proteomes" id="UP000288711"/>
    </source>
</evidence>
<dbReference type="PROSITE" id="PS00595">
    <property type="entry name" value="AA_TRANSFER_CLASS_5"/>
    <property type="match status" value="1"/>
</dbReference>
<dbReference type="eggNOG" id="COG1104">
    <property type="taxonomic scope" value="Bacteria"/>
</dbReference>
<proteinExistence type="inferred from homology"/>
<dbReference type="Proteomes" id="UP000004474">
    <property type="component" value="Unassembled WGS sequence"/>
</dbReference>
<evidence type="ECO:0000256" key="6">
    <source>
        <dbReference type="ARBA" id="ARBA00022898"/>
    </source>
</evidence>
<evidence type="ECO:0000256" key="7">
    <source>
        <dbReference type="ARBA" id="ARBA00023004"/>
    </source>
</evidence>
<keyword evidence="12" id="KW-0032">Aminotransferase</keyword>
<keyword evidence="8" id="KW-0411">Iron-sulfur</keyword>
<dbReference type="STRING" id="1210046.B277_03198"/>
<dbReference type="Gene3D" id="1.10.260.50">
    <property type="match status" value="1"/>
</dbReference>
<dbReference type="Gene3D" id="3.40.640.10">
    <property type="entry name" value="Type I PLP-dependent aspartate aminotransferase-like (Major domain)"/>
    <property type="match status" value="1"/>
</dbReference>
<keyword evidence="5" id="KW-0479">Metal-binding</keyword>
<dbReference type="GO" id="GO:0008483">
    <property type="term" value="F:transaminase activity"/>
    <property type="evidence" value="ECO:0007669"/>
    <property type="project" value="UniProtKB-KW"/>
</dbReference>
<dbReference type="InterPro" id="IPR015422">
    <property type="entry name" value="PyrdxlP-dep_Trfase_small"/>
</dbReference>
<organism evidence="12 14">
    <name type="scientific">Janibacter hoylei PVAS-1</name>
    <dbReference type="NCBI Taxonomy" id="1210046"/>
    <lineage>
        <taxon>Bacteria</taxon>
        <taxon>Bacillati</taxon>
        <taxon>Actinomycetota</taxon>
        <taxon>Actinomycetes</taxon>
        <taxon>Micrococcales</taxon>
        <taxon>Intrasporangiaceae</taxon>
        <taxon>Janibacter</taxon>
    </lineage>
</organism>
<evidence type="ECO:0000256" key="4">
    <source>
        <dbReference type="ARBA" id="ARBA00022679"/>
    </source>
</evidence>
<comment type="catalytic activity">
    <reaction evidence="9">
        <text>(sulfur carrier)-H + L-cysteine = (sulfur carrier)-SH + L-alanine</text>
        <dbReference type="Rhea" id="RHEA:43892"/>
        <dbReference type="Rhea" id="RHEA-COMP:14737"/>
        <dbReference type="Rhea" id="RHEA-COMP:14739"/>
        <dbReference type="ChEBI" id="CHEBI:29917"/>
        <dbReference type="ChEBI" id="CHEBI:35235"/>
        <dbReference type="ChEBI" id="CHEBI:57972"/>
        <dbReference type="ChEBI" id="CHEBI:64428"/>
        <dbReference type="EC" id="2.8.1.7"/>
    </reaction>
</comment>
<evidence type="ECO:0000256" key="3">
    <source>
        <dbReference type="ARBA" id="ARBA00012239"/>
    </source>
</evidence>
<comment type="cofactor">
    <cofactor evidence="1 10">
        <name>pyridoxal 5'-phosphate</name>
        <dbReference type="ChEBI" id="CHEBI:597326"/>
    </cofactor>
</comment>
<dbReference type="Proteomes" id="UP000288711">
    <property type="component" value="Unassembled WGS sequence"/>
</dbReference>
<keyword evidence="15" id="KW-1185">Reference proteome</keyword>
<dbReference type="EC" id="2.8.1.7" evidence="3"/>
<dbReference type="GO" id="GO:0046872">
    <property type="term" value="F:metal ion binding"/>
    <property type="evidence" value="ECO:0007669"/>
    <property type="project" value="UniProtKB-KW"/>
</dbReference>
<dbReference type="Pfam" id="PF00266">
    <property type="entry name" value="Aminotran_5"/>
    <property type="match status" value="1"/>
</dbReference>
<dbReference type="EMBL" id="ALWX01000012">
    <property type="protein sequence ID" value="EKA62242.1"/>
    <property type="molecule type" value="Genomic_DNA"/>
</dbReference>
<reference evidence="13 15" key="1">
    <citation type="journal article" date="2009" name="Int. J. Syst. Evol. Microbiol.">
        <title>Janibacter hoylei sp. nov., Bacillus isronensis sp. nov. and Bacillus aryabhattai sp. nov., isolated from cryotubes used for collecting air from the upper atmosphere.</title>
        <authorList>
            <person name="Shivaji S."/>
            <person name="Chaturvedi P."/>
            <person name="Begum Z."/>
            <person name="Pindi P.K."/>
            <person name="Manorama R."/>
            <person name="Padmanaban D.A."/>
            <person name="Shouche Y.S."/>
            <person name="Pawar S."/>
            <person name="Vaishampayan P."/>
            <person name="Dutt C.B."/>
            <person name="Datta G.N."/>
            <person name="Manchanda R.K."/>
            <person name="Rao U.R."/>
            <person name="Bhargava P.M."/>
            <person name="Narlikar J.V."/>
        </authorList>
    </citation>
    <scope>NUCLEOTIDE SEQUENCE [LARGE SCALE GENOMIC DNA]</scope>
    <source>
        <strain evidence="13 15">PVAS-1</strain>
    </source>
</reference>
<dbReference type="PIRSF" id="PIRSF005572">
    <property type="entry name" value="NifS"/>
    <property type="match status" value="1"/>
</dbReference>
<accession>K1EA24</accession>
<reference evidence="13" key="3">
    <citation type="submission" date="2017-11" db="EMBL/GenBank/DDBJ databases">
        <authorList>
            <person name="Seuylemezian A."/>
            <person name="Cooper K."/>
            <person name="Vaishampayan P."/>
        </authorList>
    </citation>
    <scope>NUCLEOTIDE SEQUENCE</scope>
    <source>
        <strain evidence="13">PVAS-1</strain>
    </source>
</reference>
<keyword evidence="4 12" id="KW-0808">Transferase</keyword>
<dbReference type="PANTHER" id="PTHR11601:SF34">
    <property type="entry name" value="CYSTEINE DESULFURASE"/>
    <property type="match status" value="1"/>
</dbReference>
<name>K1EA24_9MICO</name>
<evidence type="ECO:0000313" key="12">
    <source>
        <dbReference type="EMBL" id="EKA62242.1"/>
    </source>
</evidence>
<keyword evidence="7" id="KW-0408">Iron</keyword>
<dbReference type="PATRIC" id="fig|1210046.3.peg.615"/>
<protein>
    <recommendedName>
        <fullName evidence="3">cysteine desulfurase</fullName>
        <ecNumber evidence="3">2.8.1.7</ecNumber>
    </recommendedName>
</protein>
<evidence type="ECO:0000256" key="1">
    <source>
        <dbReference type="ARBA" id="ARBA00001933"/>
    </source>
</evidence>
<evidence type="ECO:0000256" key="5">
    <source>
        <dbReference type="ARBA" id="ARBA00022723"/>
    </source>
</evidence>
<keyword evidence="6" id="KW-0663">Pyridoxal phosphate</keyword>
<dbReference type="EMBL" id="PIPF01000007">
    <property type="protein sequence ID" value="RWU83714.1"/>
    <property type="molecule type" value="Genomic_DNA"/>
</dbReference>
<dbReference type="InterPro" id="IPR015424">
    <property type="entry name" value="PyrdxlP-dep_Trfase"/>
</dbReference>
<sequence length="375" mass="38359">MAADPVYLDHNATTPIARQVAEAMWPHLTEDFGNPSSASVQGRRARAALDRAREQVAALVCAHPDEIVFTSGGTEANNIAIRGAARHLATRVAVTSCVEHPATAAPLAHLREHHGWRVHELPVDGECRVRLEELPTGAIGLGTLILAHNETGALQPVADLAERVHAAGGLVHADAAQAVGKVPVDVADLGVDLLSIAGHKLYGPKGVGALFVRRGTRVAPVVVGAGQEGGLRPGTENVALIVGLGVAADLAAGLLVAEADRQIALRETLWHSLARAVPGLVRVSPEQGCLPNTLMVALPGRVGAEALETVPEIAASTGSACHAGVHSPGAALLAMGLDADTALGALRLSLGRSTSSADVDRAVPALVSALTGRPA</sequence>
<dbReference type="InterPro" id="IPR015421">
    <property type="entry name" value="PyrdxlP-dep_Trfase_major"/>
</dbReference>
<dbReference type="InterPro" id="IPR000192">
    <property type="entry name" value="Aminotrans_V_dom"/>
</dbReference>
<dbReference type="AlphaFoldDB" id="K1EA24"/>
<evidence type="ECO:0000313" key="13">
    <source>
        <dbReference type="EMBL" id="RWU83714.1"/>
    </source>
</evidence>
<evidence type="ECO:0000256" key="8">
    <source>
        <dbReference type="ARBA" id="ARBA00023014"/>
    </source>
</evidence>
<evidence type="ECO:0000256" key="2">
    <source>
        <dbReference type="ARBA" id="ARBA00006490"/>
    </source>
</evidence>
<dbReference type="RefSeq" id="WP_007925041.1">
    <property type="nucleotide sequence ID" value="NZ_ALWX01000012.1"/>
</dbReference>
<feature type="domain" description="Aminotransferase class V" evidence="11">
    <location>
        <begin position="6"/>
        <end position="361"/>
    </location>
</feature>
<dbReference type="InterPro" id="IPR016454">
    <property type="entry name" value="Cysteine_dSase"/>
</dbReference>
<dbReference type="SUPFAM" id="SSF53383">
    <property type="entry name" value="PLP-dependent transferases"/>
    <property type="match status" value="1"/>
</dbReference>
<gene>
    <name evidence="12" type="ORF">B277_03198</name>
    <name evidence="13" type="ORF">CWN80_08155</name>
</gene>
<evidence type="ECO:0000259" key="11">
    <source>
        <dbReference type="Pfam" id="PF00266"/>
    </source>
</evidence>
<dbReference type="InterPro" id="IPR020578">
    <property type="entry name" value="Aminotrans_V_PyrdxlP_BS"/>
</dbReference>
<reference evidence="12 14" key="2">
    <citation type="journal article" date="2012" name="J. Bacteriol.">
        <title>Genome Sequence of Janibacter hoylei MTCC8307, Isolated from the Stratospheric Air.</title>
        <authorList>
            <person name="Pawar S.P."/>
            <person name="Dhotre D.P."/>
            <person name="Shetty S.A."/>
            <person name="Chowdhury S.P."/>
            <person name="Chaudhari B.L."/>
            <person name="Shouche Y.S."/>
        </authorList>
    </citation>
    <scope>NUCLEOTIDE SEQUENCE [LARGE SCALE GENOMIC DNA]</scope>
    <source>
        <strain evidence="12 14">PVAS-1</strain>
    </source>
</reference>
<dbReference type="Gene3D" id="3.90.1150.10">
    <property type="entry name" value="Aspartate Aminotransferase, domain 1"/>
    <property type="match status" value="1"/>
</dbReference>
<dbReference type="GO" id="GO:0031071">
    <property type="term" value="F:cysteine desulfurase activity"/>
    <property type="evidence" value="ECO:0007669"/>
    <property type="project" value="UniProtKB-EC"/>
</dbReference>
<evidence type="ECO:0000313" key="14">
    <source>
        <dbReference type="Proteomes" id="UP000004474"/>
    </source>
</evidence>